<evidence type="ECO:0000313" key="3">
    <source>
        <dbReference type="EMBL" id="CAH1429536.1"/>
    </source>
</evidence>
<dbReference type="InterPro" id="IPR011992">
    <property type="entry name" value="EF-hand-dom_pair"/>
</dbReference>
<evidence type="ECO:0000256" key="1">
    <source>
        <dbReference type="ARBA" id="ARBA00022837"/>
    </source>
</evidence>
<dbReference type="GO" id="GO:0005509">
    <property type="term" value="F:calcium ion binding"/>
    <property type="evidence" value="ECO:0007669"/>
    <property type="project" value="InterPro"/>
</dbReference>
<sequence length="99" mass="11906">MRRPFLYICQRTEMRFQKLPMKLNEQELLAFFKRHDVNKDNRLSWDELKQAFIDLGVSWVSWTTDRAMLQADDNEDGYISEGEMEKLIQFALKCKLTIK</sequence>
<dbReference type="Pfam" id="PF13499">
    <property type="entry name" value="EF-hand_7"/>
    <property type="match status" value="1"/>
</dbReference>
<dbReference type="PROSITE" id="PS50222">
    <property type="entry name" value="EF_HAND_2"/>
    <property type="match status" value="1"/>
</dbReference>
<evidence type="ECO:0000313" key="4">
    <source>
        <dbReference type="Proteomes" id="UP001157418"/>
    </source>
</evidence>
<feature type="domain" description="EF-hand" evidence="2">
    <location>
        <begin position="23"/>
        <end position="58"/>
    </location>
</feature>
<dbReference type="InterPro" id="IPR018247">
    <property type="entry name" value="EF_Hand_1_Ca_BS"/>
</dbReference>
<accession>A0AAU9MVP3</accession>
<gene>
    <name evidence="3" type="ORF">LVIROSA_LOCUS16390</name>
</gene>
<dbReference type="Gene3D" id="1.10.238.10">
    <property type="entry name" value="EF-hand"/>
    <property type="match status" value="1"/>
</dbReference>
<reference evidence="3 4" key="1">
    <citation type="submission" date="2022-01" db="EMBL/GenBank/DDBJ databases">
        <authorList>
            <person name="Xiong W."/>
            <person name="Schranz E."/>
        </authorList>
    </citation>
    <scope>NUCLEOTIDE SEQUENCE [LARGE SCALE GENOMIC DNA]</scope>
</reference>
<dbReference type="SUPFAM" id="SSF47473">
    <property type="entry name" value="EF-hand"/>
    <property type="match status" value="1"/>
</dbReference>
<comment type="caution">
    <text evidence="3">The sequence shown here is derived from an EMBL/GenBank/DDBJ whole genome shotgun (WGS) entry which is preliminary data.</text>
</comment>
<dbReference type="PROSITE" id="PS00018">
    <property type="entry name" value="EF_HAND_1"/>
    <property type="match status" value="2"/>
</dbReference>
<dbReference type="EMBL" id="CAKMRJ010002857">
    <property type="protein sequence ID" value="CAH1429536.1"/>
    <property type="molecule type" value="Genomic_DNA"/>
</dbReference>
<dbReference type="CDD" id="cd00051">
    <property type="entry name" value="EFh"/>
    <property type="match status" value="1"/>
</dbReference>
<protein>
    <recommendedName>
        <fullName evidence="2">EF-hand domain-containing protein</fullName>
    </recommendedName>
</protein>
<keyword evidence="1" id="KW-0106">Calcium</keyword>
<evidence type="ECO:0000259" key="2">
    <source>
        <dbReference type="PROSITE" id="PS50222"/>
    </source>
</evidence>
<keyword evidence="4" id="KW-1185">Reference proteome</keyword>
<name>A0AAU9MVP3_9ASTR</name>
<dbReference type="Proteomes" id="UP001157418">
    <property type="component" value="Unassembled WGS sequence"/>
</dbReference>
<dbReference type="AlphaFoldDB" id="A0AAU9MVP3"/>
<dbReference type="InterPro" id="IPR002048">
    <property type="entry name" value="EF_hand_dom"/>
</dbReference>
<organism evidence="3 4">
    <name type="scientific">Lactuca virosa</name>
    <dbReference type="NCBI Taxonomy" id="75947"/>
    <lineage>
        <taxon>Eukaryota</taxon>
        <taxon>Viridiplantae</taxon>
        <taxon>Streptophyta</taxon>
        <taxon>Embryophyta</taxon>
        <taxon>Tracheophyta</taxon>
        <taxon>Spermatophyta</taxon>
        <taxon>Magnoliopsida</taxon>
        <taxon>eudicotyledons</taxon>
        <taxon>Gunneridae</taxon>
        <taxon>Pentapetalae</taxon>
        <taxon>asterids</taxon>
        <taxon>campanulids</taxon>
        <taxon>Asterales</taxon>
        <taxon>Asteraceae</taxon>
        <taxon>Cichorioideae</taxon>
        <taxon>Cichorieae</taxon>
        <taxon>Lactucinae</taxon>
        <taxon>Lactuca</taxon>
    </lineage>
</organism>
<proteinExistence type="predicted"/>